<feature type="compositionally biased region" description="Basic residues" evidence="1">
    <location>
        <begin position="1"/>
        <end position="11"/>
    </location>
</feature>
<keyword evidence="2" id="KW-1133">Transmembrane helix</keyword>
<sequence length="557" mass="57851">MVKRVGSRHSRSEKGGPVSRRATRGRLHAVRGALDGPGPGVHRSRRRGIWGYVALFLGGLAAPGLAHSPAFWPAVHSSSGFTVPVASGILYSHFTVGTAAGPLNVHHLSVDLSNPTVRVGPGLAHNRLMSDDETVSSMVARSGAIAGVNADFFDIHGSGMPLNIVVRDGELLRSPTDRVALAIRRDGSIRMDRFKWTGTVVLANTGESHALVGYNAGLPSDGFMVISAVRGYGAPVPEPGMRQAVAELMPAGPPLARVGPGTDPPGLYTVKRVWLQQAFHTPFPAGEILLVGRGRAAAKWIQSTLSAGTAVQVNLTTDPDWHELRTAIGGGPILVQGGRLVNDPHSPSAKDRNSRHPVTALGVLRDGRTVILVEVDGRQPHLSVGLTQPQLAAYMQWLGASEAMGFDSGGSASMVVRRPGGTHPTVVNSPSDGHERPVADALLFYSTAVPGPAVRLLINANQPLRLLTGATAPLSIIGVDAQGNPVAPPQPIRVTAQPELVTVTAGSVRVGEIPGTGVLRAEGGGASGMVSLSVVARPAAARVPASAAVEAQLPTQP</sequence>
<keyword evidence="2" id="KW-0812">Transmembrane</keyword>
<reference evidence="4 5" key="1">
    <citation type="journal article" date="2019" name="Nat. Microbiol.">
        <title>Mediterranean grassland soil C-N compound turnover is dependent on rainfall and depth, and is mediated by genomically divergent microorganisms.</title>
        <authorList>
            <person name="Diamond S."/>
            <person name="Andeer P.F."/>
            <person name="Li Z."/>
            <person name="Crits-Christoph A."/>
            <person name="Burstein D."/>
            <person name="Anantharaman K."/>
            <person name="Lane K.R."/>
            <person name="Thomas B.C."/>
            <person name="Pan C."/>
            <person name="Northen T.R."/>
            <person name="Banfield J.F."/>
        </authorList>
    </citation>
    <scope>NUCLEOTIDE SEQUENCE [LARGE SCALE GENOMIC DNA]</scope>
    <source>
        <strain evidence="4">NP_7</strain>
    </source>
</reference>
<feature type="domain" description="Phosphodiester glycosidase" evidence="3">
    <location>
        <begin position="294"/>
        <end position="445"/>
    </location>
</feature>
<evidence type="ECO:0000259" key="3">
    <source>
        <dbReference type="Pfam" id="PF09992"/>
    </source>
</evidence>
<dbReference type="GO" id="GO:0016798">
    <property type="term" value="F:hydrolase activity, acting on glycosyl bonds"/>
    <property type="evidence" value="ECO:0007669"/>
    <property type="project" value="UniProtKB-KW"/>
</dbReference>
<evidence type="ECO:0000313" key="4">
    <source>
        <dbReference type="EMBL" id="TMI83353.1"/>
    </source>
</evidence>
<dbReference type="InterPro" id="IPR018711">
    <property type="entry name" value="NAGPA"/>
</dbReference>
<dbReference type="AlphaFoldDB" id="A0A537JII1"/>
<dbReference type="PANTHER" id="PTHR40446:SF2">
    <property type="entry name" value="N-ACETYLGLUCOSAMINE-1-PHOSPHODIESTER ALPHA-N-ACETYLGLUCOSAMINIDASE"/>
    <property type="match status" value="1"/>
</dbReference>
<evidence type="ECO:0000313" key="5">
    <source>
        <dbReference type="Proteomes" id="UP000320048"/>
    </source>
</evidence>
<organism evidence="4 5">
    <name type="scientific">Candidatus Segetimicrobium genomatis</name>
    <dbReference type="NCBI Taxonomy" id="2569760"/>
    <lineage>
        <taxon>Bacteria</taxon>
        <taxon>Bacillati</taxon>
        <taxon>Candidatus Sysuimicrobiota</taxon>
        <taxon>Candidatus Sysuimicrobiia</taxon>
        <taxon>Candidatus Sysuimicrobiales</taxon>
        <taxon>Candidatus Segetimicrobiaceae</taxon>
        <taxon>Candidatus Segetimicrobium</taxon>
    </lineage>
</organism>
<protein>
    <submittedName>
        <fullName evidence="4">Phosphodiester glycosidase family protein</fullName>
    </submittedName>
</protein>
<evidence type="ECO:0000256" key="2">
    <source>
        <dbReference type="SAM" id="Phobius"/>
    </source>
</evidence>
<dbReference type="Pfam" id="PF09992">
    <property type="entry name" value="NAGPA"/>
    <property type="match status" value="1"/>
</dbReference>
<keyword evidence="4" id="KW-0378">Hydrolase</keyword>
<keyword evidence="2" id="KW-0472">Membrane</keyword>
<feature type="transmembrane region" description="Helical" evidence="2">
    <location>
        <begin position="49"/>
        <end position="72"/>
    </location>
</feature>
<accession>A0A537JII1</accession>
<name>A0A537JII1_9BACT</name>
<feature type="region of interest" description="Disordered" evidence="1">
    <location>
        <begin position="1"/>
        <end position="42"/>
    </location>
</feature>
<dbReference type="EMBL" id="VBAO01000078">
    <property type="protein sequence ID" value="TMI83353.1"/>
    <property type="molecule type" value="Genomic_DNA"/>
</dbReference>
<evidence type="ECO:0000256" key="1">
    <source>
        <dbReference type="SAM" id="MobiDB-lite"/>
    </source>
</evidence>
<dbReference type="PANTHER" id="PTHR40446">
    <property type="entry name" value="N-ACETYLGLUCOSAMINE-1-PHOSPHODIESTER ALPHA-N-ACETYLGLUCOSAMINIDASE"/>
    <property type="match status" value="1"/>
</dbReference>
<keyword evidence="4" id="KW-0326">Glycosidase</keyword>
<gene>
    <name evidence="4" type="ORF">E6H04_03205</name>
</gene>
<comment type="caution">
    <text evidence="4">The sequence shown here is derived from an EMBL/GenBank/DDBJ whole genome shotgun (WGS) entry which is preliminary data.</text>
</comment>
<proteinExistence type="predicted"/>
<dbReference type="Proteomes" id="UP000320048">
    <property type="component" value="Unassembled WGS sequence"/>
</dbReference>